<dbReference type="GO" id="GO:0005524">
    <property type="term" value="F:ATP binding"/>
    <property type="evidence" value="ECO:0007669"/>
    <property type="project" value="UniProtKB-UniRule"/>
</dbReference>
<dbReference type="PROSITE" id="PS00107">
    <property type="entry name" value="PROTEIN_KINASE_ATP"/>
    <property type="match status" value="1"/>
</dbReference>
<name>A0A0D7AGP3_9AGAR</name>
<evidence type="ECO:0000256" key="3">
    <source>
        <dbReference type="ARBA" id="ARBA00022679"/>
    </source>
</evidence>
<evidence type="ECO:0000256" key="9">
    <source>
        <dbReference type="PROSITE-ProRule" id="PRU10141"/>
    </source>
</evidence>
<feature type="domain" description="Protein kinase" evidence="10">
    <location>
        <begin position="60"/>
        <end position="407"/>
    </location>
</feature>
<evidence type="ECO:0000313" key="11">
    <source>
        <dbReference type="EMBL" id="KIY50013.1"/>
    </source>
</evidence>
<evidence type="ECO:0000256" key="4">
    <source>
        <dbReference type="ARBA" id="ARBA00022741"/>
    </source>
</evidence>
<evidence type="ECO:0000256" key="2">
    <source>
        <dbReference type="ARBA" id="ARBA00022527"/>
    </source>
</evidence>
<keyword evidence="4 9" id="KW-0547">Nucleotide-binding</keyword>
<dbReference type="SMART" id="SM00220">
    <property type="entry name" value="S_TKc"/>
    <property type="match status" value="1"/>
</dbReference>
<dbReference type="SUPFAM" id="SSF56112">
    <property type="entry name" value="Protein kinase-like (PK-like)"/>
    <property type="match status" value="1"/>
</dbReference>
<proteinExistence type="predicted"/>
<gene>
    <name evidence="11" type="ORF">FISHEDRAFT_40092</name>
</gene>
<dbReference type="EC" id="2.7.11.1" evidence="1"/>
<dbReference type="Pfam" id="PF00069">
    <property type="entry name" value="Pkinase"/>
    <property type="match status" value="1"/>
</dbReference>
<comment type="catalytic activity">
    <reaction evidence="8">
        <text>L-seryl-[protein] + ATP = O-phospho-L-seryl-[protein] + ADP + H(+)</text>
        <dbReference type="Rhea" id="RHEA:17989"/>
        <dbReference type="Rhea" id="RHEA-COMP:9863"/>
        <dbReference type="Rhea" id="RHEA-COMP:11604"/>
        <dbReference type="ChEBI" id="CHEBI:15378"/>
        <dbReference type="ChEBI" id="CHEBI:29999"/>
        <dbReference type="ChEBI" id="CHEBI:30616"/>
        <dbReference type="ChEBI" id="CHEBI:83421"/>
        <dbReference type="ChEBI" id="CHEBI:456216"/>
        <dbReference type="EC" id="2.7.11.1"/>
    </reaction>
</comment>
<dbReference type="PANTHER" id="PTHR47634:SF9">
    <property type="entry name" value="PROTEIN KINASE DOMAIN-CONTAINING PROTEIN-RELATED"/>
    <property type="match status" value="1"/>
</dbReference>
<organism evidence="11 12">
    <name type="scientific">Fistulina hepatica ATCC 64428</name>
    <dbReference type="NCBI Taxonomy" id="1128425"/>
    <lineage>
        <taxon>Eukaryota</taxon>
        <taxon>Fungi</taxon>
        <taxon>Dikarya</taxon>
        <taxon>Basidiomycota</taxon>
        <taxon>Agaricomycotina</taxon>
        <taxon>Agaricomycetes</taxon>
        <taxon>Agaricomycetidae</taxon>
        <taxon>Agaricales</taxon>
        <taxon>Fistulinaceae</taxon>
        <taxon>Fistulina</taxon>
    </lineage>
</organism>
<sequence length="419" mass="48609">MGIFNLGRRLLGRPPSPPRLFSTSGFQILDAAQSIEEETFSWYNPTNYYPVRIGDVYNSYQVVGKLGYGGYSTVWLCRDLTKHRYTVMKVCTRTAPDVKREVEAYRRINSVSPLLRHNGRKFVRKMLDEFELSNEYGKYQCIVHEPLSISLYKFRRDVVLEGRLPADMTRMSILAVLLALDFLHNHAKLIHTDLQENNIILKLDEDAPLDDFVEQEINNPSPRKIVGDRVVYTSREMKLTDSAYGPPVLCDFGQARCGGVQHSGEIQPYQYRVPEVIFGMKWDEKVDIWNVGVMIWDMYMGDNMFKAWGGPKSEEADVYHLAHMVALLGLPPVDFLRRCTTDTPWQYFDGEGNWKGAAELPRTSFEERMSFMGKEDRPAFLRFLNRMLKWRPEDRPTAGELLQDPWIKPYEKSFDGERD</sequence>
<dbReference type="PANTHER" id="PTHR47634">
    <property type="entry name" value="PROTEIN KINASE DOMAIN-CONTAINING PROTEIN-RELATED"/>
    <property type="match status" value="1"/>
</dbReference>
<dbReference type="AlphaFoldDB" id="A0A0D7AGP3"/>
<dbReference type="GO" id="GO:0004674">
    <property type="term" value="F:protein serine/threonine kinase activity"/>
    <property type="evidence" value="ECO:0007669"/>
    <property type="project" value="UniProtKB-KW"/>
</dbReference>
<dbReference type="EMBL" id="KN881694">
    <property type="protein sequence ID" value="KIY50013.1"/>
    <property type="molecule type" value="Genomic_DNA"/>
</dbReference>
<feature type="binding site" evidence="9">
    <location>
        <position position="89"/>
    </location>
    <ligand>
        <name>ATP</name>
        <dbReference type="ChEBI" id="CHEBI:30616"/>
    </ligand>
</feature>
<evidence type="ECO:0000256" key="5">
    <source>
        <dbReference type="ARBA" id="ARBA00022777"/>
    </source>
</evidence>
<dbReference type="GO" id="GO:0000245">
    <property type="term" value="P:spliceosomal complex assembly"/>
    <property type="evidence" value="ECO:0007669"/>
    <property type="project" value="TreeGrafter"/>
</dbReference>
<keyword evidence="12" id="KW-1185">Reference proteome</keyword>
<evidence type="ECO:0000313" key="12">
    <source>
        <dbReference type="Proteomes" id="UP000054144"/>
    </source>
</evidence>
<keyword evidence="5 11" id="KW-0418">Kinase</keyword>
<evidence type="ECO:0000256" key="1">
    <source>
        <dbReference type="ARBA" id="ARBA00012513"/>
    </source>
</evidence>
<dbReference type="InterPro" id="IPR017441">
    <property type="entry name" value="Protein_kinase_ATP_BS"/>
</dbReference>
<keyword evidence="2" id="KW-0723">Serine/threonine-protein kinase</keyword>
<dbReference type="GO" id="GO:0050684">
    <property type="term" value="P:regulation of mRNA processing"/>
    <property type="evidence" value="ECO:0007669"/>
    <property type="project" value="TreeGrafter"/>
</dbReference>
<dbReference type="InterPro" id="IPR000719">
    <property type="entry name" value="Prot_kinase_dom"/>
</dbReference>
<dbReference type="PROSITE" id="PS50011">
    <property type="entry name" value="PROTEIN_KINASE_DOM"/>
    <property type="match status" value="1"/>
</dbReference>
<protein>
    <recommendedName>
        <fullName evidence="1">non-specific serine/threonine protein kinase</fullName>
        <ecNumber evidence="1">2.7.11.1</ecNumber>
    </recommendedName>
</protein>
<dbReference type="Gene3D" id="3.30.200.20">
    <property type="entry name" value="Phosphorylase Kinase, domain 1"/>
    <property type="match status" value="1"/>
</dbReference>
<evidence type="ECO:0000259" key="10">
    <source>
        <dbReference type="PROSITE" id="PS50011"/>
    </source>
</evidence>
<dbReference type="OrthoDB" id="5979581at2759"/>
<comment type="catalytic activity">
    <reaction evidence="7">
        <text>L-threonyl-[protein] + ATP = O-phospho-L-threonyl-[protein] + ADP + H(+)</text>
        <dbReference type="Rhea" id="RHEA:46608"/>
        <dbReference type="Rhea" id="RHEA-COMP:11060"/>
        <dbReference type="Rhea" id="RHEA-COMP:11605"/>
        <dbReference type="ChEBI" id="CHEBI:15378"/>
        <dbReference type="ChEBI" id="CHEBI:30013"/>
        <dbReference type="ChEBI" id="CHEBI:30616"/>
        <dbReference type="ChEBI" id="CHEBI:61977"/>
        <dbReference type="ChEBI" id="CHEBI:456216"/>
        <dbReference type="EC" id="2.7.11.1"/>
    </reaction>
</comment>
<evidence type="ECO:0000256" key="6">
    <source>
        <dbReference type="ARBA" id="ARBA00022840"/>
    </source>
</evidence>
<dbReference type="InterPro" id="IPR051334">
    <property type="entry name" value="SRPK"/>
</dbReference>
<evidence type="ECO:0000256" key="7">
    <source>
        <dbReference type="ARBA" id="ARBA00047899"/>
    </source>
</evidence>
<accession>A0A0D7AGP3</accession>
<dbReference type="Gene3D" id="1.10.510.10">
    <property type="entry name" value="Transferase(Phosphotransferase) domain 1"/>
    <property type="match status" value="1"/>
</dbReference>
<evidence type="ECO:0000256" key="8">
    <source>
        <dbReference type="ARBA" id="ARBA00048679"/>
    </source>
</evidence>
<keyword evidence="3" id="KW-0808">Transferase</keyword>
<reference evidence="11 12" key="1">
    <citation type="journal article" date="2015" name="Fungal Genet. Biol.">
        <title>Evolution of novel wood decay mechanisms in Agaricales revealed by the genome sequences of Fistulina hepatica and Cylindrobasidium torrendii.</title>
        <authorList>
            <person name="Floudas D."/>
            <person name="Held B.W."/>
            <person name="Riley R."/>
            <person name="Nagy L.G."/>
            <person name="Koehler G."/>
            <person name="Ransdell A.S."/>
            <person name="Younus H."/>
            <person name="Chow J."/>
            <person name="Chiniquy J."/>
            <person name="Lipzen A."/>
            <person name="Tritt A."/>
            <person name="Sun H."/>
            <person name="Haridas S."/>
            <person name="LaButti K."/>
            <person name="Ohm R.A."/>
            <person name="Kues U."/>
            <person name="Blanchette R.A."/>
            <person name="Grigoriev I.V."/>
            <person name="Minto R.E."/>
            <person name="Hibbett D.S."/>
        </authorList>
    </citation>
    <scope>NUCLEOTIDE SEQUENCE [LARGE SCALE GENOMIC DNA]</scope>
    <source>
        <strain evidence="11 12">ATCC 64428</strain>
    </source>
</reference>
<dbReference type="InterPro" id="IPR011009">
    <property type="entry name" value="Kinase-like_dom_sf"/>
</dbReference>
<keyword evidence="6 9" id="KW-0067">ATP-binding</keyword>
<dbReference type="Proteomes" id="UP000054144">
    <property type="component" value="Unassembled WGS sequence"/>
</dbReference>